<comment type="caution">
    <text evidence="2">The sequence shown here is derived from an EMBL/GenBank/DDBJ whole genome shotgun (WGS) entry which is preliminary data.</text>
</comment>
<evidence type="ECO:0000313" key="3">
    <source>
        <dbReference type="Proteomes" id="UP001497392"/>
    </source>
</evidence>
<name>A0ABP1FYG1_9CHLO</name>
<evidence type="ECO:0000256" key="1">
    <source>
        <dbReference type="SAM" id="MobiDB-lite"/>
    </source>
</evidence>
<feature type="region of interest" description="Disordered" evidence="1">
    <location>
        <begin position="74"/>
        <end position="102"/>
    </location>
</feature>
<dbReference type="Proteomes" id="UP001497392">
    <property type="component" value="Unassembled WGS sequence"/>
</dbReference>
<evidence type="ECO:0000313" key="2">
    <source>
        <dbReference type="EMBL" id="CAL5223177.1"/>
    </source>
</evidence>
<keyword evidence="3" id="KW-1185">Reference proteome</keyword>
<protein>
    <submittedName>
        <fullName evidence="2">G5649 protein</fullName>
    </submittedName>
</protein>
<proteinExistence type="predicted"/>
<dbReference type="EMBL" id="CAXHTA020000008">
    <property type="protein sequence ID" value="CAL5223177.1"/>
    <property type="molecule type" value="Genomic_DNA"/>
</dbReference>
<accession>A0ABP1FYG1</accession>
<sequence>MKRRLGRPAPQQLAAQKTYGPSLLPLLCGSQHQKKSAPVRGAVKMKRRLGRPAPQQLAVQKAIGALVLALPVSHKRRGGAPHRDAAEKTLGRHPGGSYHRRG</sequence>
<reference evidence="2 3" key="1">
    <citation type="submission" date="2024-06" db="EMBL/GenBank/DDBJ databases">
        <authorList>
            <person name="Kraege A."/>
            <person name="Thomma B."/>
        </authorList>
    </citation>
    <scope>NUCLEOTIDE SEQUENCE [LARGE SCALE GENOMIC DNA]</scope>
</reference>
<organism evidence="2 3">
    <name type="scientific">Coccomyxa viridis</name>
    <dbReference type="NCBI Taxonomy" id="1274662"/>
    <lineage>
        <taxon>Eukaryota</taxon>
        <taxon>Viridiplantae</taxon>
        <taxon>Chlorophyta</taxon>
        <taxon>core chlorophytes</taxon>
        <taxon>Trebouxiophyceae</taxon>
        <taxon>Trebouxiophyceae incertae sedis</taxon>
        <taxon>Coccomyxaceae</taxon>
        <taxon>Coccomyxa</taxon>
    </lineage>
</organism>
<gene>
    <name evidence="2" type="primary">g5649</name>
    <name evidence="2" type="ORF">VP750_LOCUS4836</name>
</gene>
<feature type="compositionally biased region" description="Basic and acidic residues" evidence="1">
    <location>
        <begin position="81"/>
        <end position="90"/>
    </location>
</feature>